<dbReference type="PANTHER" id="PTHR21039:SF0">
    <property type="entry name" value="HISTIDINOL-PHOSPHATASE"/>
    <property type="match status" value="1"/>
</dbReference>
<comment type="caution">
    <text evidence="10">The sequence shown here is derived from an EMBL/GenBank/DDBJ whole genome shotgun (WGS) entry which is preliminary data.</text>
</comment>
<gene>
    <name evidence="10" type="ORF">DFP98_115123</name>
</gene>
<dbReference type="GO" id="GO:0004401">
    <property type="term" value="F:histidinol-phosphatase activity"/>
    <property type="evidence" value="ECO:0007669"/>
    <property type="project" value="UniProtKB-UniRule"/>
</dbReference>
<evidence type="ECO:0000313" key="11">
    <source>
        <dbReference type="Proteomes" id="UP000256977"/>
    </source>
</evidence>
<evidence type="ECO:0000256" key="1">
    <source>
        <dbReference type="ARBA" id="ARBA00004970"/>
    </source>
</evidence>
<comment type="similarity">
    <text evidence="2 8">Belongs to the PHP hydrolase family. HisK subfamily.</text>
</comment>
<proteinExistence type="inferred from homology"/>
<feature type="domain" description="PHP" evidence="9">
    <location>
        <begin position="4"/>
        <end position="200"/>
    </location>
</feature>
<dbReference type="NCBIfam" id="NF005596">
    <property type="entry name" value="PRK07328.1"/>
    <property type="match status" value="1"/>
</dbReference>
<dbReference type="Proteomes" id="UP000256977">
    <property type="component" value="Unassembled WGS sequence"/>
</dbReference>
<dbReference type="OrthoDB" id="9775255at2"/>
<dbReference type="AlphaFoldDB" id="A0A3D9JPN2"/>
<evidence type="ECO:0000313" key="10">
    <source>
        <dbReference type="EMBL" id="RED75507.1"/>
    </source>
</evidence>
<dbReference type="GO" id="GO:0000105">
    <property type="term" value="P:L-histidine biosynthetic process"/>
    <property type="evidence" value="ECO:0007669"/>
    <property type="project" value="UniProtKB-UniRule"/>
</dbReference>
<evidence type="ECO:0000256" key="8">
    <source>
        <dbReference type="RuleBase" id="RU366003"/>
    </source>
</evidence>
<comment type="catalytic activity">
    <reaction evidence="7 8">
        <text>L-histidinol phosphate + H2O = L-histidinol + phosphate</text>
        <dbReference type="Rhea" id="RHEA:14465"/>
        <dbReference type="ChEBI" id="CHEBI:15377"/>
        <dbReference type="ChEBI" id="CHEBI:43474"/>
        <dbReference type="ChEBI" id="CHEBI:57699"/>
        <dbReference type="ChEBI" id="CHEBI:57980"/>
        <dbReference type="EC" id="3.1.3.15"/>
    </reaction>
</comment>
<dbReference type="EMBL" id="QRDZ01000015">
    <property type="protein sequence ID" value="RED75507.1"/>
    <property type="molecule type" value="Genomic_DNA"/>
</dbReference>
<dbReference type="EC" id="3.1.3.15" evidence="3 8"/>
<organism evidence="10 11">
    <name type="scientific">Cohnella phaseoli</name>
    <dbReference type="NCBI Taxonomy" id="456490"/>
    <lineage>
        <taxon>Bacteria</taxon>
        <taxon>Bacillati</taxon>
        <taxon>Bacillota</taxon>
        <taxon>Bacilli</taxon>
        <taxon>Bacillales</taxon>
        <taxon>Paenibacillaceae</taxon>
        <taxon>Cohnella</taxon>
    </lineage>
</organism>
<keyword evidence="4 8" id="KW-0028">Amino-acid biosynthesis</keyword>
<protein>
    <recommendedName>
        <fullName evidence="3 8">Histidinol-phosphatase</fullName>
        <shortName evidence="8">HolPase</shortName>
        <ecNumber evidence="3 8">3.1.3.15</ecNumber>
    </recommendedName>
</protein>
<dbReference type="NCBIfam" id="TIGR01856">
    <property type="entry name" value="hisJ_fam"/>
    <property type="match status" value="1"/>
</dbReference>
<dbReference type="SUPFAM" id="SSF89550">
    <property type="entry name" value="PHP domain-like"/>
    <property type="match status" value="1"/>
</dbReference>
<comment type="pathway">
    <text evidence="1 8">Amino-acid biosynthesis; L-histidine biosynthesis; L-histidine from 5-phospho-alpha-D-ribose 1-diphosphate: step 8/9.</text>
</comment>
<dbReference type="Gene3D" id="3.20.20.140">
    <property type="entry name" value="Metal-dependent hydrolases"/>
    <property type="match status" value="1"/>
</dbReference>
<evidence type="ECO:0000256" key="7">
    <source>
        <dbReference type="ARBA" id="ARBA00049158"/>
    </source>
</evidence>
<evidence type="ECO:0000259" key="9">
    <source>
        <dbReference type="Pfam" id="PF02811"/>
    </source>
</evidence>
<dbReference type="Pfam" id="PF02811">
    <property type="entry name" value="PHP"/>
    <property type="match status" value="1"/>
</dbReference>
<sequence>MKFDLHTHHIRCGHASDSIRDYIEAAIGAGLDVIGISDHSPYFAHEHDHPQPGIAMARSEFPNYVAEVLRLKEQYKDRIEVLLGVESDFYIDQIELYRSAYAPYPFDYIIGSVHQTRGVSIFNRNRWKDKDEAQQLDEKKYYYELIRRSAESGLFQVLGHIDAMKGYYPGFADIAGAEADIDEALKAVAANDLSIEINTSGKTKDCGGWYPSDAVLERALHFGADVTFGSDAHLPARVGDEWEAVRSRLREIGFTRWVFFRQKEKIAVPL</sequence>
<evidence type="ECO:0000256" key="5">
    <source>
        <dbReference type="ARBA" id="ARBA00022801"/>
    </source>
</evidence>
<dbReference type="PANTHER" id="PTHR21039">
    <property type="entry name" value="HISTIDINOL PHOSPHATASE-RELATED"/>
    <property type="match status" value="1"/>
</dbReference>
<keyword evidence="6 8" id="KW-0368">Histidine biosynthesis</keyword>
<dbReference type="InterPro" id="IPR010140">
    <property type="entry name" value="Histidinol_P_phosphatase_HisJ"/>
</dbReference>
<dbReference type="GO" id="GO:0005737">
    <property type="term" value="C:cytoplasm"/>
    <property type="evidence" value="ECO:0007669"/>
    <property type="project" value="TreeGrafter"/>
</dbReference>
<evidence type="ECO:0000256" key="4">
    <source>
        <dbReference type="ARBA" id="ARBA00022605"/>
    </source>
</evidence>
<evidence type="ECO:0000256" key="6">
    <source>
        <dbReference type="ARBA" id="ARBA00023102"/>
    </source>
</evidence>
<dbReference type="InterPro" id="IPR016195">
    <property type="entry name" value="Pol/histidinol_Pase-like"/>
</dbReference>
<keyword evidence="11" id="KW-1185">Reference proteome</keyword>
<reference evidence="10 11" key="1">
    <citation type="submission" date="2018-07" db="EMBL/GenBank/DDBJ databases">
        <title>Genomic Encyclopedia of Type Strains, Phase III (KMG-III): the genomes of soil and plant-associated and newly described type strains.</title>
        <authorList>
            <person name="Whitman W."/>
        </authorList>
    </citation>
    <scope>NUCLEOTIDE SEQUENCE [LARGE SCALE GENOMIC DNA]</scope>
    <source>
        <strain evidence="10 11">CECT 7287</strain>
    </source>
</reference>
<accession>A0A3D9JPN2</accession>
<dbReference type="RefSeq" id="WP_116062235.1">
    <property type="nucleotide sequence ID" value="NZ_QRDZ01000015.1"/>
</dbReference>
<dbReference type="UniPathway" id="UPA00031">
    <property type="reaction ID" value="UER00013"/>
</dbReference>
<dbReference type="CDD" id="cd12110">
    <property type="entry name" value="PHP_HisPPase_Hisj_like"/>
    <property type="match status" value="1"/>
</dbReference>
<evidence type="ECO:0000256" key="3">
    <source>
        <dbReference type="ARBA" id="ARBA00013085"/>
    </source>
</evidence>
<name>A0A3D9JPN2_9BACL</name>
<dbReference type="InterPro" id="IPR004013">
    <property type="entry name" value="PHP_dom"/>
</dbReference>
<keyword evidence="5 8" id="KW-0378">Hydrolase</keyword>
<evidence type="ECO:0000256" key="2">
    <source>
        <dbReference type="ARBA" id="ARBA00009152"/>
    </source>
</evidence>